<dbReference type="OrthoDB" id="7578420at2"/>
<dbReference type="AlphaFoldDB" id="A0A545TKT9"/>
<comment type="caution">
    <text evidence="4">The sequence shown here is derived from an EMBL/GenBank/DDBJ whole genome shotgun (WGS) entry which is preliminary data.</text>
</comment>
<feature type="modified residue" description="4-aspartylphosphate" evidence="2">
    <location>
        <position position="53"/>
    </location>
</feature>
<dbReference type="PANTHER" id="PTHR44591:SF3">
    <property type="entry name" value="RESPONSE REGULATORY DOMAIN-CONTAINING PROTEIN"/>
    <property type="match status" value="1"/>
</dbReference>
<dbReference type="SUPFAM" id="SSF52172">
    <property type="entry name" value="CheY-like"/>
    <property type="match status" value="1"/>
</dbReference>
<reference evidence="4 5" key="1">
    <citation type="submission" date="2019-06" db="EMBL/GenBank/DDBJ databases">
        <title>Whole genome sequence for Rhodospirillaceae sp. R148.</title>
        <authorList>
            <person name="Wang G."/>
        </authorList>
    </citation>
    <scope>NUCLEOTIDE SEQUENCE [LARGE SCALE GENOMIC DNA]</scope>
    <source>
        <strain evidence="4 5">R148</strain>
    </source>
</reference>
<dbReference type="GO" id="GO:0000160">
    <property type="term" value="P:phosphorelay signal transduction system"/>
    <property type="evidence" value="ECO:0007669"/>
    <property type="project" value="InterPro"/>
</dbReference>
<proteinExistence type="predicted"/>
<accession>A0A545TKT9</accession>
<sequence length="134" mass="15679">MQQRLLVLDDEPEFCEYVRKVAEQEDYIVETIQDSRDFQERYDAFNPTLIVLDLVMPNMDGIEIIRWLSSKERPVHVVLATGYNPRYAMMADKLAMGHSKHLKISPIAKPVRIDTLRQILRQDCQRDLSVESET</sequence>
<dbReference type="InterPro" id="IPR050595">
    <property type="entry name" value="Bact_response_regulator"/>
</dbReference>
<evidence type="ECO:0000256" key="2">
    <source>
        <dbReference type="PROSITE-ProRule" id="PRU00169"/>
    </source>
</evidence>
<keyword evidence="1 2" id="KW-0597">Phosphoprotein</keyword>
<dbReference type="SMART" id="SM00448">
    <property type="entry name" value="REC"/>
    <property type="match status" value="1"/>
</dbReference>
<feature type="domain" description="Response regulatory" evidence="3">
    <location>
        <begin position="4"/>
        <end position="124"/>
    </location>
</feature>
<keyword evidence="5" id="KW-1185">Reference proteome</keyword>
<gene>
    <name evidence="4" type="ORF">FKG95_20000</name>
</gene>
<name>A0A545TKT9_9PROT</name>
<dbReference type="PANTHER" id="PTHR44591">
    <property type="entry name" value="STRESS RESPONSE REGULATOR PROTEIN 1"/>
    <property type="match status" value="1"/>
</dbReference>
<dbReference type="EMBL" id="VHSH01000007">
    <property type="protein sequence ID" value="TQV77839.1"/>
    <property type="molecule type" value="Genomic_DNA"/>
</dbReference>
<dbReference type="RefSeq" id="WP_142898182.1">
    <property type="nucleotide sequence ID" value="NZ_ML660058.1"/>
</dbReference>
<protein>
    <submittedName>
        <fullName evidence="4">Response regulator</fullName>
    </submittedName>
</protein>
<evidence type="ECO:0000313" key="5">
    <source>
        <dbReference type="Proteomes" id="UP000315252"/>
    </source>
</evidence>
<dbReference type="InterPro" id="IPR001789">
    <property type="entry name" value="Sig_transdc_resp-reg_receiver"/>
</dbReference>
<dbReference type="PROSITE" id="PS50110">
    <property type="entry name" value="RESPONSE_REGULATORY"/>
    <property type="match status" value="1"/>
</dbReference>
<dbReference type="Pfam" id="PF00072">
    <property type="entry name" value="Response_reg"/>
    <property type="match status" value="1"/>
</dbReference>
<evidence type="ECO:0000256" key="1">
    <source>
        <dbReference type="ARBA" id="ARBA00022553"/>
    </source>
</evidence>
<dbReference type="Proteomes" id="UP000315252">
    <property type="component" value="Unassembled WGS sequence"/>
</dbReference>
<dbReference type="InterPro" id="IPR011006">
    <property type="entry name" value="CheY-like_superfamily"/>
</dbReference>
<evidence type="ECO:0000313" key="4">
    <source>
        <dbReference type="EMBL" id="TQV77839.1"/>
    </source>
</evidence>
<dbReference type="CDD" id="cd00156">
    <property type="entry name" value="REC"/>
    <property type="match status" value="1"/>
</dbReference>
<dbReference type="Gene3D" id="3.40.50.2300">
    <property type="match status" value="1"/>
</dbReference>
<evidence type="ECO:0000259" key="3">
    <source>
        <dbReference type="PROSITE" id="PS50110"/>
    </source>
</evidence>
<organism evidence="4 5">
    <name type="scientific">Denitrobaculum tricleocarpae</name>
    <dbReference type="NCBI Taxonomy" id="2591009"/>
    <lineage>
        <taxon>Bacteria</taxon>
        <taxon>Pseudomonadati</taxon>
        <taxon>Pseudomonadota</taxon>
        <taxon>Alphaproteobacteria</taxon>
        <taxon>Rhodospirillales</taxon>
        <taxon>Rhodospirillaceae</taxon>
        <taxon>Denitrobaculum</taxon>
    </lineage>
</organism>